<keyword evidence="5 8" id="KW-0965">Cell junction</keyword>
<dbReference type="PRINTS" id="PR01077">
    <property type="entry name" value="CLAUDIN"/>
</dbReference>
<dbReference type="OMA" id="CRIETEC"/>
<evidence type="ECO:0000256" key="8">
    <source>
        <dbReference type="RuleBase" id="RU060637"/>
    </source>
</evidence>
<dbReference type="Proteomes" id="UP000265100">
    <property type="component" value="Chromosome 10"/>
</dbReference>
<evidence type="ECO:0000256" key="7">
    <source>
        <dbReference type="ARBA" id="ARBA00023136"/>
    </source>
</evidence>
<feature type="compositionally biased region" description="Basic residues" evidence="9">
    <location>
        <begin position="206"/>
        <end position="220"/>
    </location>
</feature>
<dbReference type="PANTHER" id="PTHR12002">
    <property type="entry name" value="CLAUDIN"/>
    <property type="match status" value="1"/>
</dbReference>
<evidence type="ECO:0000256" key="5">
    <source>
        <dbReference type="ARBA" id="ARBA00022949"/>
    </source>
</evidence>
<dbReference type="OrthoDB" id="8399934at2759"/>
<comment type="similarity">
    <text evidence="1 8">Belongs to the claudin family.</text>
</comment>
<keyword evidence="3 8" id="KW-1003">Cell membrane</keyword>
<feature type="transmembrane region" description="Helical" evidence="8">
    <location>
        <begin position="7"/>
        <end position="30"/>
    </location>
</feature>
<sequence length="220" mass="24236">MAVSCRQILGLVSAIIGVLGTIVICFLPLWKVSDFISADIATTYVIFEGLWVNCILLTKHEMECKEYDSTLTLPQDLQDARVLIVFAIIIQFFGIVLGVVGAKCTNFIPDARRKTKADIASGVLFLIAASLVALPVHWTTRTIVNDMFNPDLASDQRRDLGASLFIGLVSAGLLYLGGALLCCSYFCRIETECDVKSAHTNTKQQRSSRQRSTRNKKKVS</sequence>
<keyword evidence="11" id="KW-1185">Reference proteome</keyword>
<reference evidence="10" key="3">
    <citation type="submission" date="2025-08" db="UniProtKB">
        <authorList>
            <consortium name="Ensembl"/>
        </authorList>
    </citation>
    <scope>IDENTIFICATION</scope>
</reference>
<dbReference type="GO" id="GO:0005923">
    <property type="term" value="C:bicellular tight junction"/>
    <property type="evidence" value="ECO:0007669"/>
    <property type="project" value="UniProtKB-SubCell"/>
</dbReference>
<dbReference type="RefSeq" id="XP_026038189.1">
    <property type="nucleotide sequence ID" value="XM_026182404.1"/>
</dbReference>
<protein>
    <recommendedName>
        <fullName evidence="8">Claudin</fullName>
    </recommendedName>
</protein>
<evidence type="ECO:0000313" key="11">
    <source>
        <dbReference type="Proteomes" id="UP000265100"/>
    </source>
</evidence>
<accession>A0A3P8P1Z2</accession>
<dbReference type="Gene3D" id="1.20.140.150">
    <property type="match status" value="1"/>
</dbReference>
<comment type="function">
    <text evidence="8">Claudins function as major constituents of the tight junction complexes that regulate the permeability of epithelia.</text>
</comment>
<evidence type="ECO:0000256" key="2">
    <source>
        <dbReference type="ARBA" id="ARBA00022427"/>
    </source>
</evidence>
<reference evidence="10" key="4">
    <citation type="submission" date="2025-09" db="UniProtKB">
        <authorList>
            <consortium name="Ensembl"/>
        </authorList>
    </citation>
    <scope>IDENTIFICATION</scope>
</reference>
<dbReference type="Ensembl" id="ENSACLT00000011312.2">
    <property type="protein sequence ID" value="ENSACLP00000011036.1"/>
    <property type="gene ID" value="ENSACLG00000007579.2"/>
</dbReference>
<keyword evidence="4 8" id="KW-0812">Transmembrane</keyword>
<organism evidence="10 11">
    <name type="scientific">Astatotilapia calliptera</name>
    <name type="common">Eastern happy</name>
    <name type="synonym">Chromis callipterus</name>
    <dbReference type="NCBI Taxonomy" id="8154"/>
    <lineage>
        <taxon>Eukaryota</taxon>
        <taxon>Metazoa</taxon>
        <taxon>Chordata</taxon>
        <taxon>Craniata</taxon>
        <taxon>Vertebrata</taxon>
        <taxon>Euteleostomi</taxon>
        <taxon>Actinopterygii</taxon>
        <taxon>Neopterygii</taxon>
        <taxon>Teleostei</taxon>
        <taxon>Neoteleostei</taxon>
        <taxon>Acanthomorphata</taxon>
        <taxon>Ovalentaria</taxon>
        <taxon>Cichlomorphae</taxon>
        <taxon>Cichliformes</taxon>
        <taxon>Cichlidae</taxon>
        <taxon>African cichlids</taxon>
        <taxon>Pseudocrenilabrinae</taxon>
        <taxon>Haplochromini</taxon>
        <taxon>Astatotilapia</taxon>
    </lineage>
</organism>
<keyword evidence="6 8" id="KW-1133">Transmembrane helix</keyword>
<feature type="region of interest" description="Disordered" evidence="9">
    <location>
        <begin position="198"/>
        <end position="220"/>
    </location>
</feature>
<dbReference type="GO" id="GO:0005198">
    <property type="term" value="F:structural molecule activity"/>
    <property type="evidence" value="ECO:0007669"/>
    <property type="project" value="InterPro"/>
</dbReference>
<dbReference type="GO" id="GO:0005886">
    <property type="term" value="C:plasma membrane"/>
    <property type="evidence" value="ECO:0007669"/>
    <property type="project" value="UniProtKB-SubCell"/>
</dbReference>
<evidence type="ECO:0000256" key="1">
    <source>
        <dbReference type="ARBA" id="ARBA00008295"/>
    </source>
</evidence>
<dbReference type="Bgee" id="ENSACLG00000007579">
    <property type="expression patterns" value="Expressed in anal fin and 1 other cell type or tissue"/>
</dbReference>
<reference evidence="10 11" key="1">
    <citation type="submission" date="2018-05" db="EMBL/GenBank/DDBJ databases">
        <authorList>
            <person name="Datahose"/>
        </authorList>
    </citation>
    <scope>NUCLEOTIDE SEQUENCE</scope>
</reference>
<dbReference type="AlphaFoldDB" id="A0A3P8P1Z2"/>
<keyword evidence="7 8" id="KW-0472">Membrane</keyword>
<evidence type="ECO:0000256" key="3">
    <source>
        <dbReference type="ARBA" id="ARBA00022475"/>
    </source>
</evidence>
<dbReference type="Pfam" id="PF00822">
    <property type="entry name" value="PMP22_Claudin"/>
    <property type="match status" value="1"/>
</dbReference>
<evidence type="ECO:0000256" key="6">
    <source>
        <dbReference type="ARBA" id="ARBA00022989"/>
    </source>
</evidence>
<reference evidence="11" key="2">
    <citation type="submission" date="2023-03" db="EMBL/GenBank/DDBJ databases">
        <authorList>
            <consortium name="Wellcome Sanger Institute Data Sharing"/>
        </authorList>
    </citation>
    <scope>NUCLEOTIDE SEQUENCE [LARGE SCALE GENOMIC DNA]</scope>
</reference>
<feature type="transmembrane region" description="Helical" evidence="8">
    <location>
        <begin position="82"/>
        <end position="102"/>
    </location>
</feature>
<dbReference type="STRING" id="8154.ENSACLP00000011036"/>
<evidence type="ECO:0000256" key="4">
    <source>
        <dbReference type="ARBA" id="ARBA00022692"/>
    </source>
</evidence>
<keyword evidence="2 8" id="KW-0796">Tight junction</keyword>
<dbReference type="GeneTree" id="ENSGT00940000165704"/>
<dbReference type="InterPro" id="IPR004031">
    <property type="entry name" value="PMP22/EMP/MP20/Claudin"/>
</dbReference>
<proteinExistence type="inferred from homology"/>
<dbReference type="InterPro" id="IPR017974">
    <property type="entry name" value="Claudin_CS"/>
</dbReference>
<evidence type="ECO:0000256" key="9">
    <source>
        <dbReference type="SAM" id="MobiDB-lite"/>
    </source>
</evidence>
<name>A0A3P8P1Z2_ASTCA</name>
<dbReference type="GeneID" id="113030723"/>
<feature type="transmembrane region" description="Helical" evidence="8">
    <location>
        <begin position="160"/>
        <end position="187"/>
    </location>
</feature>
<comment type="subcellular location">
    <subcellularLocation>
        <location evidence="8">Cell junction</location>
        <location evidence="8">Tight junction</location>
    </subcellularLocation>
    <subcellularLocation>
        <location evidence="8">Cell membrane</location>
        <topology evidence="8">Multi-pass membrane protein</topology>
    </subcellularLocation>
</comment>
<evidence type="ECO:0000313" key="10">
    <source>
        <dbReference type="Ensembl" id="ENSACLP00000011036.1"/>
    </source>
</evidence>
<dbReference type="PROSITE" id="PS01346">
    <property type="entry name" value="CLAUDIN"/>
    <property type="match status" value="1"/>
</dbReference>
<dbReference type="InterPro" id="IPR006187">
    <property type="entry name" value="Claudin"/>
</dbReference>
<feature type="transmembrane region" description="Helical" evidence="8">
    <location>
        <begin position="123"/>
        <end position="140"/>
    </location>
</feature>